<evidence type="ECO:0000313" key="1">
    <source>
        <dbReference type="EMBL" id="QHT78001.1"/>
    </source>
</evidence>
<sequence>MDVCETYLIENYNREDMEFFMSLQRPNSICSYLLNTKTTNMNVLEKVLYGLAMINFKAKNITYDENKHHIQFWWSKNINYSLNIKQTVDDYEDSLNGVRKVPLMCSRTYFTDNLTGTIITDIKKEDIQNGTIIPNNKKIAITIPTKGKHVVFDGEMYYATNFNILEQDESSVPMQILHINIWDRKPTLIPYYDNLYFLNTYLMDYFGKIENYLKYTKETNDYTITKLKDVNMVLKTEDLDDNMYIVLKQINNKELQSLTYPKLYEKVKEMDKTKTLIITIFE</sequence>
<dbReference type="AlphaFoldDB" id="A0A6C0HBN3"/>
<proteinExistence type="predicted"/>
<protein>
    <submittedName>
        <fullName evidence="1">Uncharacterized protein</fullName>
    </submittedName>
</protein>
<dbReference type="EMBL" id="MN739925">
    <property type="protein sequence ID" value="QHT78001.1"/>
    <property type="molecule type" value="Genomic_DNA"/>
</dbReference>
<reference evidence="1" key="1">
    <citation type="journal article" date="2020" name="Nature">
        <title>Giant virus diversity and host interactions through global metagenomics.</title>
        <authorList>
            <person name="Schulz F."/>
            <person name="Roux S."/>
            <person name="Paez-Espino D."/>
            <person name="Jungbluth S."/>
            <person name="Walsh D.A."/>
            <person name="Denef V.J."/>
            <person name="McMahon K.D."/>
            <person name="Konstantinidis K.T."/>
            <person name="Eloe-Fadrosh E.A."/>
            <person name="Kyrpides N.C."/>
            <person name="Woyke T."/>
        </authorList>
    </citation>
    <scope>NUCLEOTIDE SEQUENCE</scope>
    <source>
        <strain evidence="1">GVMAG-M-3300023179-90</strain>
    </source>
</reference>
<organism evidence="1">
    <name type="scientific">viral metagenome</name>
    <dbReference type="NCBI Taxonomy" id="1070528"/>
    <lineage>
        <taxon>unclassified sequences</taxon>
        <taxon>metagenomes</taxon>
        <taxon>organismal metagenomes</taxon>
    </lineage>
</organism>
<accession>A0A6C0HBN3</accession>
<name>A0A6C0HBN3_9ZZZZ</name>